<comment type="cofactor">
    <cofactor evidence="2">
        <name>Mg(2+)</name>
        <dbReference type="ChEBI" id="CHEBI:18420"/>
    </cofactor>
</comment>
<evidence type="ECO:0000256" key="1">
    <source>
        <dbReference type="ARBA" id="ARBA00000847"/>
    </source>
</evidence>
<evidence type="ECO:0000256" key="6">
    <source>
        <dbReference type="ARBA" id="ARBA00032162"/>
    </source>
</evidence>
<keyword evidence="10" id="KW-1185">Reference proteome</keyword>
<evidence type="ECO:0000256" key="7">
    <source>
        <dbReference type="ARBA" id="ARBA00032272"/>
    </source>
</evidence>
<dbReference type="InterPro" id="IPR020084">
    <property type="entry name" value="NUDIX_hydrolase_CS"/>
</dbReference>
<dbReference type="RefSeq" id="WP_109036918.1">
    <property type="nucleotide sequence ID" value="NZ_CP029210.1"/>
</dbReference>
<dbReference type="AlphaFoldDB" id="A0A2U8FS73"/>
<dbReference type="GO" id="GO:0005829">
    <property type="term" value="C:cytosol"/>
    <property type="evidence" value="ECO:0007669"/>
    <property type="project" value="TreeGrafter"/>
</dbReference>
<dbReference type="OrthoDB" id="9806150at2"/>
<evidence type="ECO:0000256" key="3">
    <source>
        <dbReference type="ARBA" id="ARBA00007275"/>
    </source>
</evidence>
<name>A0A2U8FS73_9BURK</name>
<evidence type="ECO:0000256" key="4">
    <source>
        <dbReference type="ARBA" id="ARBA00016377"/>
    </source>
</evidence>
<dbReference type="Gene3D" id="3.90.79.10">
    <property type="entry name" value="Nucleoside Triphosphate Pyrophosphohydrolase"/>
    <property type="match status" value="1"/>
</dbReference>
<organism evidence="9 10">
    <name type="scientific">Aquabacterium olei</name>
    <dbReference type="NCBI Taxonomy" id="1296669"/>
    <lineage>
        <taxon>Bacteria</taxon>
        <taxon>Pseudomonadati</taxon>
        <taxon>Pseudomonadota</taxon>
        <taxon>Betaproteobacteria</taxon>
        <taxon>Burkholderiales</taxon>
        <taxon>Aquabacterium</taxon>
    </lineage>
</organism>
<protein>
    <recommendedName>
        <fullName evidence="4">GDP-mannose pyrophosphatase</fullName>
    </recommendedName>
    <alternativeName>
        <fullName evidence="6">GDP-mannose hydrolase</fullName>
    </alternativeName>
    <alternativeName>
        <fullName evidence="7">GDPMK</fullName>
    </alternativeName>
</protein>
<comment type="catalytic activity">
    <reaction evidence="1">
        <text>GDP-alpha-D-mannose + H2O = alpha-D-mannose 1-phosphate + GMP + 2 H(+)</text>
        <dbReference type="Rhea" id="RHEA:27978"/>
        <dbReference type="ChEBI" id="CHEBI:15377"/>
        <dbReference type="ChEBI" id="CHEBI:15378"/>
        <dbReference type="ChEBI" id="CHEBI:57527"/>
        <dbReference type="ChEBI" id="CHEBI:58115"/>
        <dbReference type="ChEBI" id="CHEBI:58409"/>
    </reaction>
</comment>
<evidence type="ECO:0000256" key="5">
    <source>
        <dbReference type="ARBA" id="ARBA00022801"/>
    </source>
</evidence>
<dbReference type="KEGG" id="aon:DEH84_11155"/>
<reference evidence="9 10" key="1">
    <citation type="submission" date="2018-05" db="EMBL/GenBank/DDBJ databases">
        <title>complete genome sequence of Aquabacterium olei NBRC 110486.</title>
        <authorList>
            <person name="Tang B."/>
            <person name="Chang J."/>
            <person name="Zhang L."/>
            <person name="Yang H."/>
        </authorList>
    </citation>
    <scope>NUCLEOTIDE SEQUENCE [LARGE SCALE GENOMIC DNA]</scope>
    <source>
        <strain evidence="9 10">NBRC 110486</strain>
    </source>
</reference>
<feature type="domain" description="Nudix hydrolase" evidence="8">
    <location>
        <begin position="51"/>
        <end position="188"/>
    </location>
</feature>
<evidence type="ECO:0000256" key="2">
    <source>
        <dbReference type="ARBA" id="ARBA00001946"/>
    </source>
</evidence>
<dbReference type="PROSITE" id="PS51462">
    <property type="entry name" value="NUDIX"/>
    <property type="match status" value="1"/>
</dbReference>
<gene>
    <name evidence="9" type="ORF">DEH84_11155</name>
</gene>
<dbReference type="GO" id="GO:0016787">
    <property type="term" value="F:hydrolase activity"/>
    <property type="evidence" value="ECO:0007669"/>
    <property type="project" value="UniProtKB-KW"/>
</dbReference>
<dbReference type="EMBL" id="CP029210">
    <property type="protein sequence ID" value="AWI53921.1"/>
    <property type="molecule type" value="Genomic_DNA"/>
</dbReference>
<dbReference type="SUPFAM" id="SSF55811">
    <property type="entry name" value="Nudix"/>
    <property type="match status" value="1"/>
</dbReference>
<dbReference type="GO" id="GO:0006753">
    <property type="term" value="P:nucleoside phosphate metabolic process"/>
    <property type="evidence" value="ECO:0007669"/>
    <property type="project" value="TreeGrafter"/>
</dbReference>
<dbReference type="InterPro" id="IPR000086">
    <property type="entry name" value="NUDIX_hydrolase_dom"/>
</dbReference>
<comment type="similarity">
    <text evidence="3">Belongs to the Nudix hydrolase family. NudK subfamily.</text>
</comment>
<proteinExistence type="inferred from homology"/>
<dbReference type="PANTHER" id="PTHR11839">
    <property type="entry name" value="UDP/ADP-SUGAR PYROPHOSPHATASE"/>
    <property type="match status" value="1"/>
</dbReference>
<dbReference type="GO" id="GO:0019693">
    <property type="term" value="P:ribose phosphate metabolic process"/>
    <property type="evidence" value="ECO:0007669"/>
    <property type="project" value="TreeGrafter"/>
</dbReference>
<evidence type="ECO:0000313" key="9">
    <source>
        <dbReference type="EMBL" id="AWI53921.1"/>
    </source>
</evidence>
<sequence>MTLPLDASVVHADDAHLREHTVSSETVYEGRFLSMRRDRIQLPDGRPATREYVVHPGAVMVVPILPDGRLVVERQYRYPVSRTMIEFPAGKLDPGEGGLVCAQRELFEETGYVARRWARAGQMHPVIGYANEFIEIWFADELTEGERQLDEGEFLDVFAATQAELEGWMRDGQLTDAKTMVGMMWLAQWRAGHWSLDWQTV</sequence>
<dbReference type="PROSITE" id="PS00893">
    <property type="entry name" value="NUDIX_BOX"/>
    <property type="match status" value="1"/>
</dbReference>
<dbReference type="PANTHER" id="PTHR11839:SF18">
    <property type="entry name" value="NUDIX HYDROLASE DOMAIN-CONTAINING PROTEIN"/>
    <property type="match status" value="1"/>
</dbReference>
<accession>A0A2U8FS73</accession>
<evidence type="ECO:0000259" key="8">
    <source>
        <dbReference type="PROSITE" id="PS51462"/>
    </source>
</evidence>
<evidence type="ECO:0000313" key="10">
    <source>
        <dbReference type="Proteomes" id="UP000244892"/>
    </source>
</evidence>
<keyword evidence="5" id="KW-0378">Hydrolase</keyword>
<dbReference type="Proteomes" id="UP000244892">
    <property type="component" value="Chromosome"/>
</dbReference>
<dbReference type="Pfam" id="PF00293">
    <property type="entry name" value="NUDIX"/>
    <property type="match status" value="1"/>
</dbReference>
<dbReference type="InterPro" id="IPR015797">
    <property type="entry name" value="NUDIX_hydrolase-like_dom_sf"/>
</dbReference>